<name>A0A1H9I4Z1_9GAMM</name>
<proteinExistence type="predicted"/>
<dbReference type="Proteomes" id="UP000198749">
    <property type="component" value="Unassembled WGS sequence"/>
</dbReference>
<dbReference type="GO" id="GO:0035438">
    <property type="term" value="F:cyclic-di-GMP binding"/>
    <property type="evidence" value="ECO:0007669"/>
    <property type="project" value="InterPro"/>
</dbReference>
<dbReference type="OrthoDB" id="6119761at2"/>
<protein>
    <submittedName>
        <fullName evidence="2">PilZ domain-containing protein</fullName>
    </submittedName>
</protein>
<dbReference type="AlphaFoldDB" id="A0A1H9I4Z1"/>
<reference evidence="3" key="1">
    <citation type="submission" date="2016-10" db="EMBL/GenBank/DDBJ databases">
        <authorList>
            <person name="Varghese N."/>
            <person name="Submissions S."/>
        </authorList>
    </citation>
    <scope>NUCLEOTIDE SEQUENCE [LARGE SCALE GENOMIC DNA]</scope>
    <source>
        <strain evidence="3">DSM 18887</strain>
    </source>
</reference>
<accession>A0A1H9I4Z1</accession>
<sequence length="135" mass="14911">MKLINDDTLEFEEISSDSESILVSRKSYRLPVQDRDSNLLEAKGRTYPLLDISPEGVCIGIEAASPISTEDIQPNCRITLGDQSFEGLEGEVVHASLDGDGNWICGIQWLNVEEGTLNALEKKLASLRKEIFDNA</sequence>
<dbReference type="STRING" id="355243.SAMN03080615_02434"/>
<feature type="domain" description="PilZ" evidence="1">
    <location>
        <begin position="25"/>
        <end position="123"/>
    </location>
</feature>
<dbReference type="Pfam" id="PF07238">
    <property type="entry name" value="PilZ"/>
    <property type="match status" value="1"/>
</dbReference>
<evidence type="ECO:0000313" key="3">
    <source>
        <dbReference type="Proteomes" id="UP000198749"/>
    </source>
</evidence>
<dbReference type="InterPro" id="IPR009875">
    <property type="entry name" value="PilZ_domain"/>
</dbReference>
<evidence type="ECO:0000313" key="2">
    <source>
        <dbReference type="EMBL" id="SEQ69623.1"/>
    </source>
</evidence>
<organism evidence="2 3">
    <name type="scientific">Amphritea atlantica</name>
    <dbReference type="NCBI Taxonomy" id="355243"/>
    <lineage>
        <taxon>Bacteria</taxon>
        <taxon>Pseudomonadati</taxon>
        <taxon>Pseudomonadota</taxon>
        <taxon>Gammaproteobacteria</taxon>
        <taxon>Oceanospirillales</taxon>
        <taxon>Oceanospirillaceae</taxon>
        <taxon>Amphritea</taxon>
    </lineage>
</organism>
<keyword evidence="3" id="KW-1185">Reference proteome</keyword>
<gene>
    <name evidence="2" type="ORF">SAMN03080615_02434</name>
</gene>
<dbReference type="Gene3D" id="2.40.10.220">
    <property type="entry name" value="predicted glycosyltransferase like domains"/>
    <property type="match status" value="1"/>
</dbReference>
<dbReference type="RefSeq" id="WP_091358451.1">
    <property type="nucleotide sequence ID" value="NZ_AP025284.1"/>
</dbReference>
<dbReference type="EMBL" id="FOGB01000006">
    <property type="protein sequence ID" value="SEQ69623.1"/>
    <property type="molecule type" value="Genomic_DNA"/>
</dbReference>
<evidence type="ECO:0000259" key="1">
    <source>
        <dbReference type="Pfam" id="PF07238"/>
    </source>
</evidence>